<protein>
    <submittedName>
        <fullName evidence="1">Uncharacterized protein</fullName>
    </submittedName>
</protein>
<accession>A0ACB8RNS4</accession>
<reference evidence="1" key="1">
    <citation type="submission" date="2021-02" db="EMBL/GenBank/DDBJ databases">
        <authorList>
            <consortium name="DOE Joint Genome Institute"/>
            <person name="Ahrendt S."/>
            <person name="Looney B.P."/>
            <person name="Miyauchi S."/>
            <person name="Morin E."/>
            <person name="Drula E."/>
            <person name="Courty P.E."/>
            <person name="Chicoki N."/>
            <person name="Fauchery L."/>
            <person name="Kohler A."/>
            <person name="Kuo A."/>
            <person name="Labutti K."/>
            <person name="Pangilinan J."/>
            <person name="Lipzen A."/>
            <person name="Riley R."/>
            <person name="Andreopoulos W."/>
            <person name="He G."/>
            <person name="Johnson J."/>
            <person name="Barry K.W."/>
            <person name="Grigoriev I.V."/>
            <person name="Nagy L."/>
            <person name="Hibbett D."/>
            <person name="Henrissat B."/>
            <person name="Matheny P.B."/>
            <person name="Labbe J."/>
            <person name="Martin F."/>
        </authorList>
    </citation>
    <scope>NUCLEOTIDE SEQUENCE</scope>
    <source>
        <strain evidence="1">FP105234-sp</strain>
    </source>
</reference>
<keyword evidence="2" id="KW-1185">Reference proteome</keyword>
<name>A0ACB8RNS4_9AGAM</name>
<sequence>MTKAEPQNELTILDGRSLPSQNSRRSGNSLVYLLLWIRPQTKLIARHNSHTLAVRCAKHRGAEVGQQDRETLLTSPATSMSMRRYQESNRPMWGSVVDMRTRARQAKGQIVRDRLAATGDGEQMKRFRIKLERYKVKSERDSNGLVAVQGGAPPQPVGRQCTWERKGARGAPPPTRPRVGTTFSSNTSFATVRTNDTGAQLYINSDDERFLS</sequence>
<proteinExistence type="predicted"/>
<comment type="caution">
    <text evidence="1">The sequence shown here is derived from an EMBL/GenBank/DDBJ whole genome shotgun (WGS) entry which is preliminary data.</text>
</comment>
<evidence type="ECO:0000313" key="1">
    <source>
        <dbReference type="EMBL" id="KAI0045644.1"/>
    </source>
</evidence>
<reference evidence="1" key="2">
    <citation type="journal article" date="2022" name="New Phytol.">
        <title>Evolutionary transition to the ectomycorrhizal habit in the genomes of a hyperdiverse lineage of mushroom-forming fungi.</title>
        <authorList>
            <person name="Looney B."/>
            <person name="Miyauchi S."/>
            <person name="Morin E."/>
            <person name="Drula E."/>
            <person name="Courty P.E."/>
            <person name="Kohler A."/>
            <person name="Kuo A."/>
            <person name="LaButti K."/>
            <person name="Pangilinan J."/>
            <person name="Lipzen A."/>
            <person name="Riley R."/>
            <person name="Andreopoulos W."/>
            <person name="He G."/>
            <person name="Johnson J."/>
            <person name="Nolan M."/>
            <person name="Tritt A."/>
            <person name="Barry K.W."/>
            <person name="Grigoriev I.V."/>
            <person name="Nagy L.G."/>
            <person name="Hibbett D."/>
            <person name="Henrissat B."/>
            <person name="Matheny P.B."/>
            <person name="Labbe J."/>
            <person name="Martin F.M."/>
        </authorList>
    </citation>
    <scope>NUCLEOTIDE SEQUENCE</scope>
    <source>
        <strain evidence="1">FP105234-sp</strain>
    </source>
</reference>
<gene>
    <name evidence="1" type="ORF">FA95DRAFT_106867</name>
</gene>
<dbReference type="EMBL" id="MU275946">
    <property type="protein sequence ID" value="KAI0045644.1"/>
    <property type="molecule type" value="Genomic_DNA"/>
</dbReference>
<organism evidence="1 2">
    <name type="scientific">Auriscalpium vulgare</name>
    <dbReference type="NCBI Taxonomy" id="40419"/>
    <lineage>
        <taxon>Eukaryota</taxon>
        <taxon>Fungi</taxon>
        <taxon>Dikarya</taxon>
        <taxon>Basidiomycota</taxon>
        <taxon>Agaricomycotina</taxon>
        <taxon>Agaricomycetes</taxon>
        <taxon>Russulales</taxon>
        <taxon>Auriscalpiaceae</taxon>
        <taxon>Auriscalpium</taxon>
    </lineage>
</organism>
<evidence type="ECO:0000313" key="2">
    <source>
        <dbReference type="Proteomes" id="UP000814033"/>
    </source>
</evidence>
<dbReference type="Proteomes" id="UP000814033">
    <property type="component" value="Unassembled WGS sequence"/>
</dbReference>